<evidence type="ECO:0000259" key="11">
    <source>
        <dbReference type="Pfam" id="PF00361"/>
    </source>
</evidence>
<feature type="domain" description="NADH:quinone oxidoreductase/Mrp antiporter transmembrane" evidence="11">
    <location>
        <begin position="38"/>
        <end position="107"/>
    </location>
</feature>
<dbReference type="EC" id="7.1.1.2" evidence="3"/>
<evidence type="ECO:0000256" key="5">
    <source>
        <dbReference type="ARBA" id="ARBA00022692"/>
    </source>
</evidence>
<gene>
    <name evidence="12" type="ORF">BJ875DRAFT_8796</name>
</gene>
<evidence type="ECO:0000256" key="9">
    <source>
        <dbReference type="ARBA" id="ARBA00049551"/>
    </source>
</evidence>
<evidence type="ECO:0000256" key="1">
    <source>
        <dbReference type="ARBA" id="ARBA00004141"/>
    </source>
</evidence>
<evidence type="ECO:0000256" key="10">
    <source>
        <dbReference type="SAM" id="Phobius"/>
    </source>
</evidence>
<proteinExistence type="inferred from homology"/>
<keyword evidence="5 10" id="KW-0812">Transmembrane</keyword>
<feature type="transmembrane region" description="Helical" evidence="10">
    <location>
        <begin position="168"/>
        <end position="191"/>
    </location>
</feature>
<keyword evidence="6 10" id="KW-1133">Transmembrane helix</keyword>
<organism evidence="12 13">
    <name type="scientific">Amylocarpus encephaloides</name>
    <dbReference type="NCBI Taxonomy" id="45428"/>
    <lineage>
        <taxon>Eukaryota</taxon>
        <taxon>Fungi</taxon>
        <taxon>Dikarya</taxon>
        <taxon>Ascomycota</taxon>
        <taxon>Pezizomycotina</taxon>
        <taxon>Leotiomycetes</taxon>
        <taxon>Helotiales</taxon>
        <taxon>Helotiales incertae sedis</taxon>
        <taxon>Amylocarpus</taxon>
    </lineage>
</organism>
<sequence>MQYSLSNLNAFIILISIGFSLFSFINKTREYLELSETNNSPIQLISQLKGYFYINPVLALSLSITIFSFVGIPPLIGFFAKQMVLSAALDSGYVFMALIAILTSVISAVYYLNIIKQVFFYKPDYDLNSELITLSLQGNIAQPKVSFGLALAAPAAQTNQFSFKVDSILLSSHLSISISILSLIILLFIFIPQE</sequence>
<accession>A0A9P7YJZ9</accession>
<evidence type="ECO:0000256" key="2">
    <source>
        <dbReference type="ARBA" id="ARBA00007012"/>
    </source>
</evidence>
<keyword evidence="7 10" id="KW-0472">Membrane</keyword>
<name>A0A9P7YJZ9_9HELO</name>
<evidence type="ECO:0000256" key="4">
    <source>
        <dbReference type="ARBA" id="ARBA00021008"/>
    </source>
</evidence>
<dbReference type="GO" id="GO:0016020">
    <property type="term" value="C:membrane"/>
    <property type="evidence" value="ECO:0007669"/>
    <property type="project" value="UniProtKB-SubCell"/>
</dbReference>
<dbReference type="InterPro" id="IPR001750">
    <property type="entry name" value="ND/Mrp_TM"/>
</dbReference>
<evidence type="ECO:0000313" key="13">
    <source>
        <dbReference type="Proteomes" id="UP000824998"/>
    </source>
</evidence>
<feature type="transmembrane region" description="Helical" evidence="10">
    <location>
        <begin position="6"/>
        <end position="25"/>
    </location>
</feature>
<evidence type="ECO:0000256" key="3">
    <source>
        <dbReference type="ARBA" id="ARBA00012944"/>
    </source>
</evidence>
<evidence type="ECO:0000313" key="12">
    <source>
        <dbReference type="EMBL" id="KAG9234602.1"/>
    </source>
</evidence>
<reference evidence="12" key="1">
    <citation type="journal article" date="2021" name="IMA Fungus">
        <title>Genomic characterization of three marine fungi, including Emericellopsis atlantica sp. nov. with signatures of a generalist lifestyle and marine biomass degradation.</title>
        <authorList>
            <person name="Hagestad O.C."/>
            <person name="Hou L."/>
            <person name="Andersen J.H."/>
            <person name="Hansen E.H."/>
            <person name="Altermark B."/>
            <person name="Li C."/>
            <person name="Kuhnert E."/>
            <person name="Cox R.J."/>
            <person name="Crous P.W."/>
            <person name="Spatafora J.W."/>
            <person name="Lail K."/>
            <person name="Amirebrahimi M."/>
            <person name="Lipzen A."/>
            <person name="Pangilinan J."/>
            <person name="Andreopoulos W."/>
            <person name="Hayes R.D."/>
            <person name="Ng V."/>
            <person name="Grigoriev I.V."/>
            <person name="Jackson S.A."/>
            <person name="Sutton T.D.S."/>
            <person name="Dobson A.D.W."/>
            <person name="Rama T."/>
        </authorList>
    </citation>
    <scope>NUCLEOTIDE SEQUENCE</scope>
    <source>
        <strain evidence="12">TRa018bII</strain>
    </source>
</reference>
<keyword evidence="13" id="KW-1185">Reference proteome</keyword>
<dbReference type="OrthoDB" id="3557146at2759"/>
<dbReference type="Proteomes" id="UP000824998">
    <property type="component" value="Unassembled WGS sequence"/>
</dbReference>
<comment type="similarity">
    <text evidence="2">Belongs to the complex I subunit 2 family.</text>
</comment>
<feature type="transmembrane region" description="Helical" evidence="10">
    <location>
        <begin position="57"/>
        <end position="80"/>
    </location>
</feature>
<comment type="subcellular location">
    <subcellularLocation>
        <location evidence="1">Membrane</location>
        <topology evidence="1">Multi-pass membrane protein</topology>
    </subcellularLocation>
</comment>
<evidence type="ECO:0000256" key="6">
    <source>
        <dbReference type="ARBA" id="ARBA00022989"/>
    </source>
</evidence>
<dbReference type="GO" id="GO:0008137">
    <property type="term" value="F:NADH dehydrogenase (ubiquinone) activity"/>
    <property type="evidence" value="ECO:0007669"/>
    <property type="project" value="UniProtKB-EC"/>
</dbReference>
<evidence type="ECO:0000256" key="7">
    <source>
        <dbReference type="ARBA" id="ARBA00023136"/>
    </source>
</evidence>
<feature type="transmembrane region" description="Helical" evidence="10">
    <location>
        <begin position="92"/>
        <end position="112"/>
    </location>
</feature>
<protein>
    <recommendedName>
        <fullName evidence="4">NADH-ubiquinone oxidoreductase chain 2</fullName>
        <ecNumber evidence="3">7.1.1.2</ecNumber>
    </recommendedName>
    <alternativeName>
        <fullName evidence="8">NADH dehydrogenase subunit 2</fullName>
    </alternativeName>
</protein>
<dbReference type="Pfam" id="PF00361">
    <property type="entry name" value="Proton_antipo_M"/>
    <property type="match status" value="1"/>
</dbReference>
<comment type="catalytic activity">
    <reaction evidence="9">
        <text>a ubiquinone + NADH + 5 H(+)(in) = a ubiquinol + NAD(+) + 4 H(+)(out)</text>
        <dbReference type="Rhea" id="RHEA:29091"/>
        <dbReference type="Rhea" id="RHEA-COMP:9565"/>
        <dbReference type="Rhea" id="RHEA-COMP:9566"/>
        <dbReference type="ChEBI" id="CHEBI:15378"/>
        <dbReference type="ChEBI" id="CHEBI:16389"/>
        <dbReference type="ChEBI" id="CHEBI:17976"/>
        <dbReference type="ChEBI" id="CHEBI:57540"/>
        <dbReference type="ChEBI" id="CHEBI:57945"/>
        <dbReference type="EC" id="7.1.1.2"/>
    </reaction>
</comment>
<dbReference type="PANTHER" id="PTHR22773">
    <property type="entry name" value="NADH DEHYDROGENASE"/>
    <property type="match status" value="1"/>
</dbReference>
<dbReference type="AlphaFoldDB" id="A0A9P7YJZ9"/>
<evidence type="ECO:0000256" key="8">
    <source>
        <dbReference type="ARBA" id="ARBA00031028"/>
    </source>
</evidence>
<dbReference type="EMBL" id="MU251458">
    <property type="protein sequence ID" value="KAG9234602.1"/>
    <property type="molecule type" value="Genomic_DNA"/>
</dbReference>
<comment type="caution">
    <text evidence="12">The sequence shown here is derived from an EMBL/GenBank/DDBJ whole genome shotgun (WGS) entry which is preliminary data.</text>
</comment>